<dbReference type="AlphaFoldDB" id="A0A9N9TKM6"/>
<reference evidence="1" key="1">
    <citation type="submission" date="2022-01" db="EMBL/GenBank/DDBJ databases">
        <authorList>
            <person name="King R."/>
        </authorList>
    </citation>
    <scope>NUCLEOTIDE SEQUENCE</scope>
</reference>
<evidence type="ECO:0000313" key="2">
    <source>
        <dbReference type="Proteomes" id="UP001153712"/>
    </source>
</evidence>
<dbReference type="EMBL" id="OU900106">
    <property type="protein sequence ID" value="CAG9857276.1"/>
    <property type="molecule type" value="Genomic_DNA"/>
</dbReference>
<evidence type="ECO:0000313" key="1">
    <source>
        <dbReference type="EMBL" id="CAG9857276.1"/>
    </source>
</evidence>
<keyword evidence="2" id="KW-1185">Reference proteome</keyword>
<dbReference type="Proteomes" id="UP001153712">
    <property type="component" value="Chromosome 13"/>
</dbReference>
<gene>
    <name evidence="1" type="ORF">PHYEVI_LOCUS3681</name>
</gene>
<protein>
    <submittedName>
        <fullName evidence="1">Uncharacterized protein</fullName>
    </submittedName>
</protein>
<proteinExistence type="predicted"/>
<name>A0A9N9TKM6_PHYSR</name>
<dbReference type="OrthoDB" id="10352944at2759"/>
<organism evidence="1 2">
    <name type="scientific">Phyllotreta striolata</name>
    <name type="common">Striped flea beetle</name>
    <name type="synonym">Crioceris striolata</name>
    <dbReference type="NCBI Taxonomy" id="444603"/>
    <lineage>
        <taxon>Eukaryota</taxon>
        <taxon>Metazoa</taxon>
        <taxon>Ecdysozoa</taxon>
        <taxon>Arthropoda</taxon>
        <taxon>Hexapoda</taxon>
        <taxon>Insecta</taxon>
        <taxon>Pterygota</taxon>
        <taxon>Neoptera</taxon>
        <taxon>Endopterygota</taxon>
        <taxon>Coleoptera</taxon>
        <taxon>Polyphaga</taxon>
        <taxon>Cucujiformia</taxon>
        <taxon>Chrysomeloidea</taxon>
        <taxon>Chrysomelidae</taxon>
        <taxon>Galerucinae</taxon>
        <taxon>Alticini</taxon>
        <taxon>Phyllotreta</taxon>
    </lineage>
</organism>
<sequence length="100" mass="11515">METCQCDLCAAAVKRTTGFRTIGAYSVVRRHEPIPYRVRWGRSRVDPFKNLNFGRAIVYPTGPQREFDGKISPRWIPANDFVSQKSVAQNENNDLLERPF</sequence>
<accession>A0A9N9TKM6</accession>